<organism evidence="1 2">
    <name type="scientific">Paenibacillus tyrfis</name>
    <dbReference type="NCBI Taxonomy" id="1501230"/>
    <lineage>
        <taxon>Bacteria</taxon>
        <taxon>Bacillati</taxon>
        <taxon>Bacillota</taxon>
        <taxon>Bacilli</taxon>
        <taxon>Bacillales</taxon>
        <taxon>Paenibacillaceae</taxon>
        <taxon>Paenibacillus</taxon>
    </lineage>
</organism>
<name>A0A081P4C2_9BACL</name>
<protein>
    <recommendedName>
        <fullName evidence="3">HTH LytTR-type domain-containing protein</fullName>
    </recommendedName>
</protein>
<reference evidence="1 2" key="1">
    <citation type="submission" date="2014-06" db="EMBL/GenBank/DDBJ databases">
        <title>Draft genome sequence of Paenibacillus sp. MSt1.</title>
        <authorList>
            <person name="Aw Y.K."/>
            <person name="Ong K.S."/>
            <person name="Gan H.M."/>
            <person name="Lee S.M."/>
        </authorList>
    </citation>
    <scope>NUCLEOTIDE SEQUENCE [LARGE SCALE GENOMIC DNA]</scope>
    <source>
        <strain evidence="1 2">MSt1</strain>
    </source>
</reference>
<dbReference type="RefSeq" id="WP_036681777.1">
    <property type="nucleotide sequence ID" value="NZ_JNVM01000010.1"/>
</dbReference>
<accession>A0A081P4C2</accession>
<keyword evidence="2" id="KW-1185">Reference proteome</keyword>
<dbReference type="Proteomes" id="UP000028123">
    <property type="component" value="Unassembled WGS sequence"/>
</dbReference>
<evidence type="ECO:0000313" key="2">
    <source>
        <dbReference type="Proteomes" id="UP000028123"/>
    </source>
</evidence>
<proteinExistence type="predicted"/>
<gene>
    <name evidence="1" type="ORF">ET33_02145</name>
</gene>
<sequence length="159" mass="18766">MSLMSLLSMLNDADPSEEHVKIAVDNYRKMVDVISELIQKEERLKVLVIDSNDPESLINIDLTDCYYWRLISKHPRRIHYYHKSGNVYEGVVLMDDFDTCSKIYNLDLWRLDNSNYVNMKLITEYDSVRGQVFFNQEKIPAAEVARVHKKTVKRYLESK</sequence>
<evidence type="ECO:0000313" key="1">
    <source>
        <dbReference type="EMBL" id="KEQ25545.1"/>
    </source>
</evidence>
<evidence type="ECO:0008006" key="3">
    <source>
        <dbReference type="Google" id="ProtNLM"/>
    </source>
</evidence>
<comment type="caution">
    <text evidence="1">The sequence shown here is derived from an EMBL/GenBank/DDBJ whole genome shotgun (WGS) entry which is preliminary data.</text>
</comment>
<dbReference type="AlphaFoldDB" id="A0A081P4C2"/>
<dbReference type="EMBL" id="JNVM01000010">
    <property type="protein sequence ID" value="KEQ25545.1"/>
    <property type="molecule type" value="Genomic_DNA"/>
</dbReference>